<dbReference type="InterPro" id="IPR027039">
    <property type="entry name" value="Crtac1"/>
</dbReference>
<dbReference type="RefSeq" id="WP_084549663.1">
    <property type="nucleotide sequence ID" value="NZ_FQYP01000013.1"/>
</dbReference>
<feature type="domain" description="Secretion system C-terminal sorting" evidence="4">
    <location>
        <begin position="511"/>
        <end position="585"/>
    </location>
</feature>
<feature type="chain" id="PRO_5012115978" evidence="2">
    <location>
        <begin position="19"/>
        <end position="586"/>
    </location>
</feature>
<dbReference type="EMBL" id="FQYP01000013">
    <property type="protein sequence ID" value="SHJ64341.1"/>
    <property type="molecule type" value="Genomic_DNA"/>
</dbReference>
<dbReference type="Pfam" id="PF13517">
    <property type="entry name" value="FG-GAP_3"/>
    <property type="match status" value="3"/>
</dbReference>
<dbReference type="InterPro" id="IPR026444">
    <property type="entry name" value="Secre_tail"/>
</dbReference>
<proteinExistence type="predicted"/>
<evidence type="ECO:0000259" key="4">
    <source>
        <dbReference type="Pfam" id="PF18962"/>
    </source>
</evidence>
<protein>
    <submittedName>
        <fullName evidence="5">Por secretion system C-terminal sorting domain-containing protein</fullName>
    </submittedName>
</protein>
<evidence type="ECO:0000259" key="3">
    <source>
        <dbReference type="Pfam" id="PF07593"/>
    </source>
</evidence>
<dbReference type="Gene3D" id="2.130.10.130">
    <property type="entry name" value="Integrin alpha, N-terminal"/>
    <property type="match status" value="1"/>
</dbReference>
<feature type="signal peptide" evidence="2">
    <location>
        <begin position="1"/>
        <end position="18"/>
    </location>
</feature>
<dbReference type="InterPro" id="IPR011519">
    <property type="entry name" value="UnbV_ASPIC"/>
</dbReference>
<evidence type="ECO:0000313" key="6">
    <source>
        <dbReference type="Proteomes" id="UP000184432"/>
    </source>
</evidence>
<evidence type="ECO:0000313" key="5">
    <source>
        <dbReference type="EMBL" id="SHJ64341.1"/>
    </source>
</evidence>
<reference evidence="6" key="1">
    <citation type="submission" date="2016-11" db="EMBL/GenBank/DDBJ databases">
        <authorList>
            <person name="Varghese N."/>
            <person name="Submissions S."/>
        </authorList>
    </citation>
    <scope>NUCLEOTIDE SEQUENCE [LARGE SCALE GENOMIC DNA]</scope>
    <source>
        <strain evidence="6">DSM 22623</strain>
    </source>
</reference>
<keyword evidence="6" id="KW-1185">Reference proteome</keyword>
<dbReference type="Proteomes" id="UP000184432">
    <property type="component" value="Unassembled WGS sequence"/>
</dbReference>
<feature type="domain" description="ASPIC/UnbV" evidence="3">
    <location>
        <begin position="418"/>
        <end position="488"/>
    </location>
</feature>
<keyword evidence="1 2" id="KW-0732">Signal</keyword>
<dbReference type="PANTHER" id="PTHR16026">
    <property type="entry name" value="CARTILAGE ACIDIC PROTEIN 1"/>
    <property type="match status" value="1"/>
</dbReference>
<sequence>MRASLLFMFCSISFTVFSQKFTLITDTSNPIVSEPTIGGTYFGTSWTDIDNDQLIDLFYGGTIYRNLGKGKFEVAVGSDSIPTATALVGCSWADYQNDGDLDLIYSRFSAPSTLQTRIYTNDGNGNFEEANTILNTISSGTWSTQWCDYNNDSYPDFILTFADGFLNPLSFPNRLYRGNADGSFTEVTEPYEFLTEKAAYTVSNWTDYDEDGDTDLLIASGPAAGPDGTKPDFLFKNLQIETGQEGFEKIATSELSFSEDPQDGQCYNAIDYDNDGDLDICLTNYSGTTNKFYVNNSGNYVETSTPFTTANNQNLSNAWGDFDNDGDLDVIITGSNPEGSGYYINNGDGTFTESESNLINTLTGGNSTGATIGDYDNDGDLDFFVVGNSLKGLFRNDLFIKNHFVNFKLIGNPSNKAALGARLVLTSKIKGKTVTQKREISASNTFMGHNSLRAHFGLNKSPKIDSLTIYWPSGTVDTFKNLRVNQFYIIEEGKKKPISPPIKDIKKRIIVYPNPAKKRVKVKVIGGQSSNPITVRLKGNSGNQLVEKTFAPDENIILDTSAFPGGNYFLEVVVDGMSTVKKLVIK</sequence>
<dbReference type="SUPFAM" id="SSF69318">
    <property type="entry name" value="Integrin alpha N-terminal domain"/>
    <property type="match status" value="1"/>
</dbReference>
<dbReference type="InterPro" id="IPR013517">
    <property type="entry name" value="FG-GAP"/>
</dbReference>
<dbReference type="PANTHER" id="PTHR16026:SF0">
    <property type="entry name" value="CARTILAGE ACIDIC PROTEIN 1"/>
    <property type="match status" value="1"/>
</dbReference>
<evidence type="ECO:0000256" key="1">
    <source>
        <dbReference type="ARBA" id="ARBA00022729"/>
    </source>
</evidence>
<name>A0A1M6KZH6_9FLAO</name>
<dbReference type="AlphaFoldDB" id="A0A1M6KZH6"/>
<dbReference type="OrthoDB" id="9816120at2"/>
<dbReference type="InterPro" id="IPR028994">
    <property type="entry name" value="Integrin_alpha_N"/>
</dbReference>
<dbReference type="STRING" id="570521.SAMN04488508_11329"/>
<dbReference type="Pfam" id="PF07593">
    <property type="entry name" value="UnbV_ASPIC"/>
    <property type="match status" value="1"/>
</dbReference>
<gene>
    <name evidence="5" type="ORF">SAMN04488508_11329</name>
</gene>
<evidence type="ECO:0000256" key="2">
    <source>
        <dbReference type="SAM" id="SignalP"/>
    </source>
</evidence>
<organism evidence="5 6">
    <name type="scientific">Aquimarina spongiae</name>
    <dbReference type="NCBI Taxonomy" id="570521"/>
    <lineage>
        <taxon>Bacteria</taxon>
        <taxon>Pseudomonadati</taxon>
        <taxon>Bacteroidota</taxon>
        <taxon>Flavobacteriia</taxon>
        <taxon>Flavobacteriales</taxon>
        <taxon>Flavobacteriaceae</taxon>
        <taxon>Aquimarina</taxon>
    </lineage>
</organism>
<dbReference type="NCBIfam" id="TIGR04183">
    <property type="entry name" value="Por_Secre_tail"/>
    <property type="match status" value="1"/>
</dbReference>
<accession>A0A1M6KZH6</accession>
<dbReference type="Pfam" id="PF18962">
    <property type="entry name" value="Por_Secre_tail"/>
    <property type="match status" value="1"/>
</dbReference>